<name>A0A0S3QVZ0_THET7</name>
<dbReference type="InterPro" id="IPR012094">
    <property type="entry name" value="tRNA_Ile_lys_synt"/>
</dbReference>
<dbReference type="InterPro" id="IPR012796">
    <property type="entry name" value="Lysidine-tRNA-synth_C"/>
</dbReference>
<feature type="binding site" evidence="8">
    <location>
        <begin position="27"/>
        <end position="32"/>
    </location>
    <ligand>
        <name>ATP</name>
        <dbReference type="ChEBI" id="CHEBI:30616"/>
    </ligand>
</feature>
<dbReference type="InterPro" id="IPR014729">
    <property type="entry name" value="Rossmann-like_a/b/a_fold"/>
</dbReference>
<dbReference type="EC" id="6.3.4.19" evidence="8"/>
<dbReference type="SUPFAM" id="SSF56037">
    <property type="entry name" value="PheT/TilS domain"/>
    <property type="match status" value="1"/>
</dbReference>
<proteinExistence type="inferred from homology"/>
<dbReference type="SUPFAM" id="SSF82829">
    <property type="entry name" value="MesJ substrate recognition domain-like"/>
    <property type="match status" value="1"/>
</dbReference>
<evidence type="ECO:0000256" key="6">
    <source>
        <dbReference type="ARBA" id="ARBA00022840"/>
    </source>
</evidence>
<keyword evidence="4 8" id="KW-0819">tRNA processing</keyword>
<accession>A0A0S3QVZ0</accession>
<dbReference type="KEGG" id="ttk:TST_1708"/>
<comment type="subcellular location">
    <subcellularLocation>
        <location evidence="1 8">Cytoplasm</location>
    </subcellularLocation>
</comment>
<dbReference type="GO" id="GO:0006400">
    <property type="term" value="P:tRNA modification"/>
    <property type="evidence" value="ECO:0007669"/>
    <property type="project" value="UniProtKB-UniRule"/>
</dbReference>
<keyword evidence="2 8" id="KW-0963">Cytoplasm</keyword>
<dbReference type="Gene3D" id="3.30.465.60">
    <property type="match status" value="1"/>
</dbReference>
<dbReference type="PANTHER" id="PTHR43033:SF1">
    <property type="entry name" value="TRNA(ILE)-LYSIDINE SYNTHASE-RELATED"/>
    <property type="match status" value="1"/>
</dbReference>
<dbReference type="Proteomes" id="UP000063234">
    <property type="component" value="Chromosome"/>
</dbReference>
<dbReference type="GO" id="GO:0005737">
    <property type="term" value="C:cytoplasm"/>
    <property type="evidence" value="ECO:0007669"/>
    <property type="project" value="UniProtKB-SubCell"/>
</dbReference>
<dbReference type="GO" id="GO:0032267">
    <property type="term" value="F:tRNA(Ile)-lysidine synthase activity"/>
    <property type="evidence" value="ECO:0007669"/>
    <property type="project" value="UniProtKB-EC"/>
</dbReference>
<keyword evidence="11" id="KW-1185">Reference proteome</keyword>
<dbReference type="Gene3D" id="3.40.50.620">
    <property type="entry name" value="HUPs"/>
    <property type="match status" value="1"/>
</dbReference>
<evidence type="ECO:0000259" key="9">
    <source>
        <dbReference type="SMART" id="SM00977"/>
    </source>
</evidence>
<protein>
    <recommendedName>
        <fullName evidence="8">tRNA(Ile)-lysidine synthase</fullName>
        <ecNumber evidence="8">6.3.4.19</ecNumber>
    </recommendedName>
    <alternativeName>
        <fullName evidence="8">tRNA(Ile)-2-lysyl-cytidine synthase</fullName>
    </alternativeName>
    <alternativeName>
        <fullName evidence="8">tRNA(Ile)-lysidine synthetase</fullName>
    </alternativeName>
</protein>
<evidence type="ECO:0000256" key="8">
    <source>
        <dbReference type="HAMAP-Rule" id="MF_01161"/>
    </source>
</evidence>
<gene>
    <name evidence="8 10" type="primary">tilS</name>
    <name evidence="10" type="ORF">TST_1708</name>
</gene>
<dbReference type="CDD" id="cd01992">
    <property type="entry name" value="TilS_N"/>
    <property type="match status" value="1"/>
</dbReference>
<dbReference type="InterPro" id="IPR011063">
    <property type="entry name" value="TilS/TtcA_N"/>
</dbReference>
<comment type="similarity">
    <text evidence="8">Belongs to the tRNA(Ile)-lysidine synthase family.</text>
</comment>
<feature type="domain" description="Lysidine-tRNA(Ile) synthetase C-terminal" evidence="9">
    <location>
        <begin position="379"/>
        <end position="449"/>
    </location>
</feature>
<organism evidence="10 11">
    <name type="scientific">Thermosulfidibacter takaii (strain DSM 17441 / JCM 13301 / NBRC 103674 / ABI70S6)</name>
    <dbReference type="NCBI Taxonomy" id="1298851"/>
    <lineage>
        <taxon>Bacteria</taxon>
        <taxon>Pseudomonadati</taxon>
        <taxon>Thermosulfidibacterota</taxon>
        <taxon>Thermosulfidibacteria</taxon>
        <taxon>Thermosulfidibacterales</taxon>
        <taxon>Thermosulfidibacteraceae</taxon>
    </lineage>
</organism>
<dbReference type="HAMAP" id="MF_01161">
    <property type="entry name" value="tRNA_Ile_lys_synt"/>
    <property type="match status" value="1"/>
</dbReference>
<evidence type="ECO:0000256" key="4">
    <source>
        <dbReference type="ARBA" id="ARBA00022694"/>
    </source>
</evidence>
<comment type="function">
    <text evidence="8">Ligates lysine onto the cytidine present at position 34 of the AUA codon-specific tRNA(Ile) that contains the anticodon CAU, in an ATP-dependent manner. Cytidine is converted to lysidine, thus changing the amino acid specificity of the tRNA from methionine to isoleucine.</text>
</comment>
<evidence type="ECO:0000313" key="11">
    <source>
        <dbReference type="Proteomes" id="UP000063234"/>
    </source>
</evidence>
<dbReference type="Pfam" id="PF11734">
    <property type="entry name" value="TilS_C"/>
    <property type="match status" value="1"/>
</dbReference>
<dbReference type="NCBIfam" id="TIGR02432">
    <property type="entry name" value="lysidine_TilS_N"/>
    <property type="match status" value="1"/>
</dbReference>
<dbReference type="EMBL" id="AP013035">
    <property type="protein sequence ID" value="BAT72492.1"/>
    <property type="molecule type" value="Genomic_DNA"/>
</dbReference>
<dbReference type="SUPFAM" id="SSF52402">
    <property type="entry name" value="Adenine nucleotide alpha hydrolases-like"/>
    <property type="match status" value="1"/>
</dbReference>
<evidence type="ECO:0000256" key="2">
    <source>
        <dbReference type="ARBA" id="ARBA00022490"/>
    </source>
</evidence>
<evidence type="ECO:0000313" key="10">
    <source>
        <dbReference type="EMBL" id="BAT72492.1"/>
    </source>
</evidence>
<keyword evidence="5 8" id="KW-0547">Nucleotide-binding</keyword>
<dbReference type="PANTHER" id="PTHR43033">
    <property type="entry name" value="TRNA(ILE)-LYSIDINE SYNTHASE-RELATED"/>
    <property type="match status" value="1"/>
</dbReference>
<comment type="domain">
    <text evidence="8">The N-terminal region contains the highly conserved SGGXDS motif, predicted to be a P-loop motif involved in ATP binding.</text>
</comment>
<dbReference type="InterPro" id="IPR012795">
    <property type="entry name" value="tRNA_Ile_lys_synt_N"/>
</dbReference>
<comment type="catalytic activity">
    <reaction evidence="7 8">
        <text>cytidine(34) in tRNA(Ile2) + L-lysine + ATP = lysidine(34) in tRNA(Ile2) + AMP + diphosphate + H(+)</text>
        <dbReference type="Rhea" id="RHEA:43744"/>
        <dbReference type="Rhea" id="RHEA-COMP:10625"/>
        <dbReference type="Rhea" id="RHEA-COMP:10670"/>
        <dbReference type="ChEBI" id="CHEBI:15378"/>
        <dbReference type="ChEBI" id="CHEBI:30616"/>
        <dbReference type="ChEBI" id="CHEBI:32551"/>
        <dbReference type="ChEBI" id="CHEBI:33019"/>
        <dbReference type="ChEBI" id="CHEBI:82748"/>
        <dbReference type="ChEBI" id="CHEBI:83665"/>
        <dbReference type="ChEBI" id="CHEBI:456215"/>
        <dbReference type="EC" id="6.3.4.19"/>
    </reaction>
</comment>
<evidence type="ECO:0000256" key="5">
    <source>
        <dbReference type="ARBA" id="ARBA00022741"/>
    </source>
</evidence>
<evidence type="ECO:0000256" key="3">
    <source>
        <dbReference type="ARBA" id="ARBA00022598"/>
    </source>
</evidence>
<dbReference type="GO" id="GO:0005524">
    <property type="term" value="F:ATP binding"/>
    <property type="evidence" value="ECO:0007669"/>
    <property type="project" value="UniProtKB-UniRule"/>
</dbReference>
<dbReference type="STRING" id="1298851.TST_1708"/>
<dbReference type="SMART" id="SM00977">
    <property type="entry name" value="TilS_C"/>
    <property type="match status" value="1"/>
</dbReference>
<evidence type="ECO:0000256" key="7">
    <source>
        <dbReference type="ARBA" id="ARBA00048539"/>
    </source>
</evidence>
<dbReference type="Pfam" id="PF01171">
    <property type="entry name" value="ATP_bind_3"/>
    <property type="match status" value="1"/>
</dbReference>
<dbReference type="PATRIC" id="fig|1298851.3.peg.1787"/>
<dbReference type="NCBIfam" id="TIGR02433">
    <property type="entry name" value="lysidine_TilS_C"/>
    <property type="match status" value="1"/>
</dbReference>
<keyword evidence="6 8" id="KW-0067">ATP-binding</keyword>
<evidence type="ECO:0000256" key="1">
    <source>
        <dbReference type="ARBA" id="ARBA00004496"/>
    </source>
</evidence>
<dbReference type="RefSeq" id="WP_068550658.1">
    <property type="nucleotide sequence ID" value="NZ_AP013035.1"/>
</dbReference>
<sequence length="455" mass="52624">MILNKVRKTIKKHRLFDQGDRVLVAVSGGPDSVCLLDVLVKLSREWELTLAVAHFNHKLREEADKEEQFVSRLAGKYGLSFFSGASNVKEIAEKRGLGLEEAARHERYKFLEEVSSREGFSKIALGHTLSDNVETFFMRAVRGASLEGLKGILPKKDHIVRPLIEVTREEIFSYLKKEELLWVEDSSNKDTSFLRNWVRHRLLTLIKERNPSIEETLGATLQGLLWDWLFIEEEVDRALDKMDYRFENGTLYINLSNFDFHEAIKRHALSKLIYRFFYPGRSGVLTAAHIEGVLGIMRELEGSKKFSLPEGIEAVREYNRLRIGPKNEEISEPEVLVTGEGIYPFGDYIFEVKVGDFSNIVTFDKWCAAFDAEKVAFPLLIRYRRPGDRLLIPGVGRKKLQDYFVDEKVPRSERERIPLVLNSKGEVLWIVGYRQRSDLKPEGKRTIYIEARRKR</sequence>
<keyword evidence="3 8" id="KW-0436">Ligase</keyword>
<dbReference type="OrthoDB" id="9807403at2"/>
<reference evidence="11" key="1">
    <citation type="journal article" date="2018" name="Science">
        <title>A primordial and reversible TCA cycle in a facultatively chemolithoautotrophic thermophile.</title>
        <authorList>
            <person name="Nunoura T."/>
            <person name="Chikaraishi Y."/>
            <person name="Izaki R."/>
            <person name="Suwa T."/>
            <person name="Sato T."/>
            <person name="Harada T."/>
            <person name="Mori K."/>
            <person name="Kato Y."/>
            <person name="Miyazaki M."/>
            <person name="Shimamura S."/>
            <person name="Yanagawa K."/>
            <person name="Shuto A."/>
            <person name="Ohkouchi N."/>
            <person name="Fujita N."/>
            <person name="Takaki Y."/>
            <person name="Atomi H."/>
            <person name="Takai K."/>
        </authorList>
    </citation>
    <scope>NUCLEOTIDE SEQUENCE [LARGE SCALE GENOMIC DNA]</scope>
    <source>
        <strain evidence="11">DSM 17441 / JCM 13301 / NBRC 103674 / ABI70S6</strain>
    </source>
</reference>
<dbReference type="AlphaFoldDB" id="A0A0S3QVZ0"/>